<keyword evidence="3 5" id="KW-0560">Oxidoreductase</keyword>
<accession>A0A6P5WWV1</accession>
<evidence type="ECO:0000256" key="3">
    <source>
        <dbReference type="ARBA" id="ARBA00023002"/>
    </source>
</evidence>
<dbReference type="InterPro" id="IPR027443">
    <property type="entry name" value="IPNS-like_sf"/>
</dbReference>
<dbReference type="OrthoDB" id="288590at2759"/>
<dbReference type="GO" id="GO:0046872">
    <property type="term" value="F:metal ion binding"/>
    <property type="evidence" value="ECO:0007669"/>
    <property type="project" value="UniProtKB-KW"/>
</dbReference>
<evidence type="ECO:0000313" key="7">
    <source>
        <dbReference type="Proteomes" id="UP000515121"/>
    </source>
</evidence>
<keyword evidence="7" id="KW-1185">Reference proteome</keyword>
<dbReference type="SUPFAM" id="SSF51197">
    <property type="entry name" value="Clavaminate synthase-like"/>
    <property type="match status" value="1"/>
</dbReference>
<evidence type="ECO:0000256" key="4">
    <source>
        <dbReference type="ARBA" id="ARBA00023004"/>
    </source>
</evidence>
<dbReference type="AlphaFoldDB" id="A0A6P5WWV1"/>
<dbReference type="InterPro" id="IPR044861">
    <property type="entry name" value="IPNS-like_FE2OG_OXY"/>
</dbReference>
<protein>
    <submittedName>
        <fullName evidence="8">Protein SRG1-like</fullName>
    </submittedName>
</protein>
<dbReference type="Pfam" id="PF03171">
    <property type="entry name" value="2OG-FeII_Oxy"/>
    <property type="match status" value="1"/>
</dbReference>
<dbReference type="RefSeq" id="XP_022720343.1">
    <property type="nucleotide sequence ID" value="XM_022864608.1"/>
</dbReference>
<keyword evidence="2 5" id="KW-0479">Metal-binding</keyword>
<organism evidence="7 8">
    <name type="scientific">Durio zibethinus</name>
    <name type="common">Durian</name>
    <dbReference type="NCBI Taxonomy" id="66656"/>
    <lineage>
        <taxon>Eukaryota</taxon>
        <taxon>Viridiplantae</taxon>
        <taxon>Streptophyta</taxon>
        <taxon>Embryophyta</taxon>
        <taxon>Tracheophyta</taxon>
        <taxon>Spermatophyta</taxon>
        <taxon>Magnoliopsida</taxon>
        <taxon>eudicotyledons</taxon>
        <taxon>Gunneridae</taxon>
        <taxon>Pentapetalae</taxon>
        <taxon>rosids</taxon>
        <taxon>malvids</taxon>
        <taxon>Malvales</taxon>
        <taxon>Malvaceae</taxon>
        <taxon>Helicteroideae</taxon>
        <taxon>Durio</taxon>
    </lineage>
</organism>
<dbReference type="GO" id="GO:0016491">
    <property type="term" value="F:oxidoreductase activity"/>
    <property type="evidence" value="ECO:0007669"/>
    <property type="project" value="UniProtKB-KW"/>
</dbReference>
<name>A0A6P5WWV1_DURZI</name>
<dbReference type="PANTHER" id="PTHR47991">
    <property type="entry name" value="OXOGLUTARATE/IRON-DEPENDENT DIOXYGENASE"/>
    <property type="match status" value="1"/>
</dbReference>
<dbReference type="InterPro" id="IPR026992">
    <property type="entry name" value="DIOX_N"/>
</dbReference>
<dbReference type="GeneID" id="111278114"/>
<dbReference type="Pfam" id="PF14226">
    <property type="entry name" value="DIOX_N"/>
    <property type="match status" value="1"/>
</dbReference>
<evidence type="ECO:0000256" key="1">
    <source>
        <dbReference type="ARBA" id="ARBA00008056"/>
    </source>
</evidence>
<dbReference type="InterPro" id="IPR050295">
    <property type="entry name" value="Plant_2OG-oxidoreductases"/>
</dbReference>
<gene>
    <name evidence="8" type="primary">LOC111278114</name>
</gene>
<evidence type="ECO:0000256" key="2">
    <source>
        <dbReference type="ARBA" id="ARBA00022723"/>
    </source>
</evidence>
<dbReference type="PROSITE" id="PS51471">
    <property type="entry name" value="FE2OG_OXY"/>
    <property type="match status" value="1"/>
</dbReference>
<feature type="domain" description="Fe2OG dioxygenase" evidence="6">
    <location>
        <begin position="208"/>
        <end position="308"/>
    </location>
</feature>
<dbReference type="FunFam" id="2.60.120.330:FF:000001">
    <property type="entry name" value="Protein SRG1"/>
    <property type="match status" value="1"/>
</dbReference>
<dbReference type="Gene3D" id="2.60.120.330">
    <property type="entry name" value="B-lactam Antibiotic, Isopenicillin N Synthase, Chain"/>
    <property type="match status" value="1"/>
</dbReference>
<reference evidence="8" key="1">
    <citation type="submission" date="2025-08" db="UniProtKB">
        <authorList>
            <consortium name="RefSeq"/>
        </authorList>
    </citation>
    <scope>IDENTIFICATION</scope>
    <source>
        <tissue evidence="8">Fruit stalk</tissue>
    </source>
</reference>
<evidence type="ECO:0000313" key="8">
    <source>
        <dbReference type="RefSeq" id="XP_022720343.1"/>
    </source>
</evidence>
<dbReference type="InterPro" id="IPR005123">
    <property type="entry name" value="Oxoglu/Fe-dep_dioxygenase_dom"/>
</dbReference>
<sequence length="365" mass="41650">MASSDAEDFSFSFPVVSVQELVKKPIITIPQHYVRLDDQQPDPSLPNGSRPMPMITPTIDMTRLVSGEDDDVELEKLHSTCKEWGLFQLVNHGVSSSILDRLKHEVEEFFKLPLEEKMKYKIREGEFEGYGNTPREAGKLDWSDRLYMITNPIHRRKPHLFPELPSSLRNTLESYFLELQKLATKLLCSMAKALKIDTKEMIEFFDDGMQSVRMTYYPPCPKPELVMGITPHSDATLLTILHQVNGVDGLQIKKDGVWFPVSFLPDALVVNVGDVLEIFSNGVYRSIEHRATTNSGKERMSVAFFLNPKFEAEVGPSPSLINPKNPPVFKRVGLEQYAKDFFVRKLYGKTYLQHMRIENGEHNSA</sequence>
<dbReference type="Proteomes" id="UP000515121">
    <property type="component" value="Unplaced"/>
</dbReference>
<keyword evidence="4 5" id="KW-0408">Iron</keyword>
<proteinExistence type="inferred from homology"/>
<evidence type="ECO:0000259" key="6">
    <source>
        <dbReference type="PROSITE" id="PS51471"/>
    </source>
</evidence>
<evidence type="ECO:0000256" key="5">
    <source>
        <dbReference type="RuleBase" id="RU003682"/>
    </source>
</evidence>
<dbReference type="KEGG" id="dzi:111278114"/>
<comment type="similarity">
    <text evidence="1 5">Belongs to the iron/ascorbate-dependent oxidoreductase family.</text>
</comment>